<dbReference type="Gene3D" id="1.20.1250.20">
    <property type="entry name" value="MFS general substrate transporter like domains"/>
    <property type="match status" value="1"/>
</dbReference>
<name>A0A4U0V4D0_9PEZI</name>
<dbReference type="SUPFAM" id="SSF103473">
    <property type="entry name" value="MFS general substrate transporter"/>
    <property type="match status" value="1"/>
</dbReference>
<dbReference type="OrthoDB" id="3639251at2759"/>
<feature type="transmembrane region" description="Helical" evidence="6">
    <location>
        <begin position="52"/>
        <end position="78"/>
    </location>
</feature>
<dbReference type="PROSITE" id="PS50850">
    <property type="entry name" value="MFS"/>
    <property type="match status" value="1"/>
</dbReference>
<dbReference type="GO" id="GO:0016020">
    <property type="term" value="C:membrane"/>
    <property type="evidence" value="ECO:0007669"/>
    <property type="project" value="UniProtKB-SubCell"/>
</dbReference>
<evidence type="ECO:0000256" key="6">
    <source>
        <dbReference type="SAM" id="Phobius"/>
    </source>
</evidence>
<evidence type="ECO:0000256" key="3">
    <source>
        <dbReference type="ARBA" id="ARBA00022692"/>
    </source>
</evidence>
<feature type="non-terminal residue" evidence="8">
    <location>
        <position position="212"/>
    </location>
</feature>
<feature type="transmembrane region" description="Helical" evidence="6">
    <location>
        <begin position="121"/>
        <end position="139"/>
    </location>
</feature>
<dbReference type="InterPro" id="IPR011701">
    <property type="entry name" value="MFS"/>
</dbReference>
<proteinExistence type="predicted"/>
<dbReference type="InterPro" id="IPR020846">
    <property type="entry name" value="MFS_dom"/>
</dbReference>
<evidence type="ECO:0000313" key="8">
    <source>
        <dbReference type="EMBL" id="TKA43447.1"/>
    </source>
</evidence>
<dbReference type="Pfam" id="PF07690">
    <property type="entry name" value="MFS_1"/>
    <property type="match status" value="1"/>
</dbReference>
<keyword evidence="9" id="KW-1185">Reference proteome</keyword>
<dbReference type="AlphaFoldDB" id="A0A4U0V4D0"/>
<reference evidence="8 9" key="1">
    <citation type="submission" date="2017-03" db="EMBL/GenBank/DDBJ databases">
        <title>Genomes of endolithic fungi from Antarctica.</title>
        <authorList>
            <person name="Coleine C."/>
            <person name="Masonjones S."/>
            <person name="Stajich J.E."/>
        </authorList>
    </citation>
    <scope>NUCLEOTIDE SEQUENCE [LARGE SCALE GENOMIC DNA]</scope>
    <source>
        <strain evidence="8 9">CCFEE 5187</strain>
    </source>
</reference>
<dbReference type="InterPro" id="IPR036259">
    <property type="entry name" value="MFS_trans_sf"/>
</dbReference>
<feature type="transmembrane region" description="Helical" evidence="6">
    <location>
        <begin position="90"/>
        <end position="109"/>
    </location>
</feature>
<keyword evidence="2" id="KW-0813">Transport</keyword>
<comment type="subcellular location">
    <subcellularLocation>
        <location evidence="1">Membrane</location>
        <topology evidence="1">Multi-pass membrane protein</topology>
    </subcellularLocation>
</comment>
<feature type="transmembrane region" description="Helical" evidence="6">
    <location>
        <begin position="151"/>
        <end position="172"/>
    </location>
</feature>
<feature type="domain" description="Major facilitator superfamily (MFS) profile" evidence="7">
    <location>
        <begin position="52"/>
        <end position="212"/>
    </location>
</feature>
<evidence type="ECO:0000259" key="7">
    <source>
        <dbReference type="PROSITE" id="PS50850"/>
    </source>
</evidence>
<keyword evidence="4 6" id="KW-1133">Transmembrane helix</keyword>
<comment type="caution">
    <text evidence="8">The sequence shown here is derived from an EMBL/GenBank/DDBJ whole genome shotgun (WGS) entry which is preliminary data.</text>
</comment>
<accession>A0A4U0V4D0</accession>
<gene>
    <name evidence="8" type="ORF">B0A49_13513</name>
</gene>
<dbReference type="PANTHER" id="PTHR43791:SF47">
    <property type="entry name" value="MAJOR FACILITATOR SUPERFAMILY (MFS) PROFILE DOMAIN-CONTAINING PROTEIN-RELATED"/>
    <property type="match status" value="1"/>
</dbReference>
<sequence>MATHLEKSGYGYATEQHEAKNVYSDVDSQDGYVEEFTPAEQKKIIHRIDRRLVTTVGLMYCISLMDRTNLAAAAIAGMTKELKLNVVKPPRYSIITLVFFISYILFQPPSTVLCKKIGPRIYLSAITLLWGICMIGMGFSGSWSTLAGLRVLLGVLEAGFFPGCVYLLSTWYVRYDMGKRYSCFYLLGSFASAAAGILAYGLMQMNGLAKLT</sequence>
<keyword evidence="3 6" id="KW-0812">Transmembrane</keyword>
<evidence type="ECO:0000313" key="9">
    <source>
        <dbReference type="Proteomes" id="UP000308768"/>
    </source>
</evidence>
<dbReference type="STRING" id="331657.A0A4U0V4D0"/>
<dbReference type="GO" id="GO:0022857">
    <property type="term" value="F:transmembrane transporter activity"/>
    <property type="evidence" value="ECO:0007669"/>
    <property type="project" value="InterPro"/>
</dbReference>
<dbReference type="EMBL" id="NAJN01003135">
    <property type="protein sequence ID" value="TKA43447.1"/>
    <property type="molecule type" value="Genomic_DNA"/>
</dbReference>
<evidence type="ECO:0000256" key="5">
    <source>
        <dbReference type="ARBA" id="ARBA00023136"/>
    </source>
</evidence>
<dbReference type="PANTHER" id="PTHR43791">
    <property type="entry name" value="PERMEASE-RELATED"/>
    <property type="match status" value="1"/>
</dbReference>
<protein>
    <recommendedName>
        <fullName evidence="7">Major facilitator superfamily (MFS) profile domain-containing protein</fullName>
    </recommendedName>
</protein>
<dbReference type="Proteomes" id="UP000308768">
    <property type="component" value="Unassembled WGS sequence"/>
</dbReference>
<evidence type="ECO:0000256" key="2">
    <source>
        <dbReference type="ARBA" id="ARBA00022448"/>
    </source>
</evidence>
<keyword evidence="5 6" id="KW-0472">Membrane</keyword>
<feature type="transmembrane region" description="Helical" evidence="6">
    <location>
        <begin position="184"/>
        <end position="203"/>
    </location>
</feature>
<evidence type="ECO:0000256" key="1">
    <source>
        <dbReference type="ARBA" id="ARBA00004141"/>
    </source>
</evidence>
<evidence type="ECO:0000256" key="4">
    <source>
        <dbReference type="ARBA" id="ARBA00022989"/>
    </source>
</evidence>
<organism evidence="8 9">
    <name type="scientific">Cryomyces minteri</name>
    <dbReference type="NCBI Taxonomy" id="331657"/>
    <lineage>
        <taxon>Eukaryota</taxon>
        <taxon>Fungi</taxon>
        <taxon>Dikarya</taxon>
        <taxon>Ascomycota</taxon>
        <taxon>Pezizomycotina</taxon>
        <taxon>Dothideomycetes</taxon>
        <taxon>Dothideomycetes incertae sedis</taxon>
        <taxon>Cryomyces</taxon>
    </lineage>
</organism>